<dbReference type="Pfam" id="PF02700">
    <property type="entry name" value="PurS"/>
    <property type="match status" value="1"/>
</dbReference>
<evidence type="ECO:0000256" key="4">
    <source>
        <dbReference type="ARBA" id="ARBA00022755"/>
    </source>
</evidence>
<dbReference type="PANTHER" id="PTHR34696">
    <property type="entry name" value="PHOSPHORIBOSYLFORMYLGLYCINAMIDINE SYNTHASE SUBUNIT PURS"/>
    <property type="match status" value="1"/>
</dbReference>
<keyword evidence="1 6" id="KW-0963">Cytoplasm</keyword>
<comment type="subcellular location">
    <subcellularLocation>
        <location evidence="6">Cytoplasm</location>
    </subcellularLocation>
</comment>
<reference evidence="7 8" key="1">
    <citation type="journal article" date="2017" name="ISME J.">
        <title>Energy and carbon metabolisms in a deep terrestrial subsurface fluid microbial community.</title>
        <authorList>
            <person name="Momper L."/>
            <person name="Jungbluth S.P."/>
            <person name="Lee M.D."/>
            <person name="Amend J.P."/>
        </authorList>
    </citation>
    <scope>NUCLEOTIDE SEQUENCE [LARGE SCALE GENOMIC DNA]</scope>
    <source>
        <strain evidence="7">SURF_26</strain>
    </source>
</reference>
<evidence type="ECO:0000313" key="7">
    <source>
        <dbReference type="EMBL" id="RJP56576.1"/>
    </source>
</evidence>
<dbReference type="PANTHER" id="PTHR34696:SF1">
    <property type="entry name" value="PHOSPHORIBOSYLFORMYLGLYCINAMIDINE SYNTHASE SUBUNIT PURS"/>
    <property type="match status" value="1"/>
</dbReference>
<keyword evidence="5 6" id="KW-0067">ATP-binding</keyword>
<dbReference type="Gene3D" id="3.30.1280.10">
    <property type="entry name" value="Phosphoribosylformylglycinamidine synthase subunit PurS"/>
    <property type="match status" value="1"/>
</dbReference>
<dbReference type="GO" id="GO:0005737">
    <property type="term" value="C:cytoplasm"/>
    <property type="evidence" value="ECO:0007669"/>
    <property type="project" value="UniProtKB-SubCell"/>
</dbReference>
<keyword evidence="3 6" id="KW-0547">Nucleotide-binding</keyword>
<evidence type="ECO:0000313" key="8">
    <source>
        <dbReference type="Proteomes" id="UP000266426"/>
    </source>
</evidence>
<dbReference type="GO" id="GO:0005524">
    <property type="term" value="F:ATP binding"/>
    <property type="evidence" value="ECO:0007669"/>
    <property type="project" value="UniProtKB-UniRule"/>
</dbReference>
<gene>
    <name evidence="6 7" type="primary">purS</name>
    <name evidence="7" type="ORF">C4541_11995</name>
</gene>
<dbReference type="HAMAP" id="MF_01926">
    <property type="entry name" value="PurS"/>
    <property type="match status" value="1"/>
</dbReference>
<keyword evidence="2 6" id="KW-0436">Ligase</keyword>
<dbReference type="SUPFAM" id="SSF82697">
    <property type="entry name" value="PurS-like"/>
    <property type="match status" value="1"/>
</dbReference>
<dbReference type="EMBL" id="QZJZ01000093">
    <property type="protein sequence ID" value="RJP56576.1"/>
    <property type="molecule type" value="Genomic_DNA"/>
</dbReference>
<evidence type="ECO:0000256" key="5">
    <source>
        <dbReference type="ARBA" id="ARBA00022840"/>
    </source>
</evidence>
<comment type="catalytic activity">
    <reaction evidence="6">
        <text>N(2)-formyl-N(1)-(5-phospho-beta-D-ribosyl)glycinamide + L-glutamine + ATP + H2O = 2-formamido-N(1)-(5-O-phospho-beta-D-ribosyl)acetamidine + L-glutamate + ADP + phosphate + H(+)</text>
        <dbReference type="Rhea" id="RHEA:17129"/>
        <dbReference type="ChEBI" id="CHEBI:15377"/>
        <dbReference type="ChEBI" id="CHEBI:15378"/>
        <dbReference type="ChEBI" id="CHEBI:29985"/>
        <dbReference type="ChEBI" id="CHEBI:30616"/>
        <dbReference type="ChEBI" id="CHEBI:43474"/>
        <dbReference type="ChEBI" id="CHEBI:58359"/>
        <dbReference type="ChEBI" id="CHEBI:147286"/>
        <dbReference type="ChEBI" id="CHEBI:147287"/>
        <dbReference type="ChEBI" id="CHEBI:456216"/>
        <dbReference type="EC" id="6.3.5.3"/>
    </reaction>
</comment>
<comment type="caution">
    <text evidence="7">The sequence shown here is derived from an EMBL/GenBank/DDBJ whole genome shotgun (WGS) entry which is preliminary data.</text>
</comment>
<dbReference type="InterPro" id="IPR003850">
    <property type="entry name" value="PurS"/>
</dbReference>
<evidence type="ECO:0000256" key="6">
    <source>
        <dbReference type="HAMAP-Rule" id="MF_01926"/>
    </source>
</evidence>
<evidence type="ECO:0000256" key="3">
    <source>
        <dbReference type="ARBA" id="ARBA00022741"/>
    </source>
</evidence>
<dbReference type="EC" id="6.3.5.3" evidence="6"/>
<accession>A0A3A4QWS6</accession>
<keyword evidence="4 6" id="KW-0658">Purine biosynthesis</keyword>
<dbReference type="Proteomes" id="UP000266426">
    <property type="component" value="Unassembled WGS sequence"/>
</dbReference>
<dbReference type="GO" id="GO:0006189">
    <property type="term" value="P:'de novo' IMP biosynthetic process"/>
    <property type="evidence" value="ECO:0007669"/>
    <property type="project" value="UniProtKB-UniRule"/>
</dbReference>
<dbReference type="UniPathway" id="UPA00074">
    <property type="reaction ID" value="UER00128"/>
</dbReference>
<name>A0A3A4QWS6_9BACT</name>
<comment type="similarity">
    <text evidence="6">Belongs to the PurS family.</text>
</comment>
<dbReference type="NCBIfam" id="NF004630">
    <property type="entry name" value="PRK05974.1"/>
    <property type="match status" value="1"/>
</dbReference>
<organism evidence="7 8">
    <name type="scientific">Candidatus Auribacter fodinae</name>
    <dbReference type="NCBI Taxonomy" id="2093366"/>
    <lineage>
        <taxon>Bacteria</taxon>
        <taxon>Pseudomonadati</taxon>
        <taxon>Candidatus Auribacterota</taxon>
        <taxon>Candidatus Auribacteria</taxon>
        <taxon>Candidatus Auribacterales</taxon>
        <taxon>Candidatus Auribacteraceae</taxon>
        <taxon>Candidatus Auribacter</taxon>
    </lineage>
</organism>
<evidence type="ECO:0000256" key="1">
    <source>
        <dbReference type="ARBA" id="ARBA00022490"/>
    </source>
</evidence>
<dbReference type="AlphaFoldDB" id="A0A3A4QWS6"/>
<proteinExistence type="inferred from homology"/>
<comment type="pathway">
    <text evidence="6">Purine metabolism; IMP biosynthesis via de novo pathway; 5-amino-1-(5-phospho-D-ribosyl)imidazole from N(2)-formyl-N(1)-(5-phospho-D-ribosyl)glycinamide: step 1/2.</text>
</comment>
<evidence type="ECO:0000256" key="2">
    <source>
        <dbReference type="ARBA" id="ARBA00022598"/>
    </source>
</evidence>
<dbReference type="GO" id="GO:0004642">
    <property type="term" value="F:phosphoribosylformylglycinamidine synthase activity"/>
    <property type="evidence" value="ECO:0007669"/>
    <property type="project" value="UniProtKB-UniRule"/>
</dbReference>
<comment type="subunit">
    <text evidence="6">Part of the FGAM synthase complex composed of 1 PurL, 1 PurQ and 2 PurS subunits.</text>
</comment>
<protein>
    <recommendedName>
        <fullName evidence="6">Phosphoribosylformylglycinamidine synthase subunit PurS</fullName>
        <shortName evidence="6">FGAM synthase</shortName>
        <ecNumber evidence="6">6.3.5.3</ecNumber>
    </recommendedName>
    <alternativeName>
        <fullName evidence="6">Formylglycinamide ribonucleotide amidotransferase subunit III</fullName>
        <shortName evidence="6">FGAR amidotransferase III</shortName>
        <shortName evidence="6">FGAR-AT III</shortName>
    </alternativeName>
    <alternativeName>
        <fullName evidence="6">Phosphoribosylformylglycinamidine synthase subunit III</fullName>
    </alternativeName>
</protein>
<dbReference type="InterPro" id="IPR036604">
    <property type="entry name" value="PurS-like_sf"/>
</dbReference>
<comment type="function">
    <text evidence="6">Part of the phosphoribosylformylglycinamidine synthase complex involved in the purines biosynthetic pathway. Catalyzes the ATP-dependent conversion of formylglycinamide ribonucleotide (FGAR) and glutamine to yield formylglycinamidine ribonucleotide (FGAM) and glutamate. The FGAM synthase complex is composed of three subunits. PurQ produces an ammonia molecule by converting glutamine to glutamate. PurL transfers the ammonia molecule to FGAR to form FGAM in an ATP-dependent manner. PurS interacts with PurQ and PurL and is thought to assist in the transfer of the ammonia molecule from PurQ to PurL.</text>
</comment>
<sequence length="88" mass="9712">MDFKVTIVVTLKPSVLDPQGTTVTEALHHMGYNNVSDVRMGKFMEVSVQASSEKAAEQQAHEICKKLLVNPVIETYRLTIKPAQEAAV</sequence>
<dbReference type="NCBIfam" id="TIGR00302">
    <property type="entry name" value="phosphoribosylformylglycinamidine synthase subunit PurS"/>
    <property type="match status" value="1"/>
</dbReference>